<name>A0A1I0ZXC6_9BACI</name>
<dbReference type="Gene3D" id="3.30.460.10">
    <property type="entry name" value="Beta Polymerase, domain 2"/>
    <property type="match status" value="1"/>
</dbReference>
<dbReference type="InterPro" id="IPR043519">
    <property type="entry name" value="NT_sf"/>
</dbReference>
<gene>
    <name evidence="1" type="ORF">SAMN04488072_11348</name>
</gene>
<dbReference type="Proteomes" id="UP000198642">
    <property type="component" value="Unassembled WGS sequence"/>
</dbReference>
<sequence>MKKADPKRLKEETFQVFLNEEQELRLWVTSISFTTIHGEGIFLLGVHKGQVKIAGHSTQWKDLFLEEKQLLLEMIGESVVDIQHAIKNISAKPIIDMLVGMKSLEDVDLFDRKRLAEEDIYRLKVVLDGKVVFAKFSDLKNLTKTHIIHVVEYKGDWWNQHLFSLDFSNENPDAVREYEALKIELAN</sequence>
<dbReference type="STRING" id="237679.SAMN04488072_11348"/>
<protein>
    <submittedName>
        <fullName evidence="1">GrpB domain, predicted nucleotidyltransferase, UPF0157 family</fullName>
    </submittedName>
</protein>
<reference evidence="1 2" key="1">
    <citation type="submission" date="2016-10" db="EMBL/GenBank/DDBJ databases">
        <authorList>
            <person name="de Groot N.N."/>
        </authorList>
    </citation>
    <scope>NUCLEOTIDE SEQUENCE [LARGE SCALE GENOMIC DNA]</scope>
    <source>
        <strain evidence="1 2">CGMCC 1.3702</strain>
    </source>
</reference>
<evidence type="ECO:0000313" key="1">
    <source>
        <dbReference type="EMBL" id="SFB28753.1"/>
    </source>
</evidence>
<proteinExistence type="predicted"/>
<dbReference type="Pfam" id="PF04229">
    <property type="entry name" value="GrpB"/>
    <property type="match status" value="1"/>
</dbReference>
<dbReference type="SUPFAM" id="SSF81301">
    <property type="entry name" value="Nucleotidyltransferase"/>
    <property type="match status" value="1"/>
</dbReference>
<dbReference type="AlphaFoldDB" id="A0A1I0ZXC6"/>
<dbReference type="GO" id="GO:0016740">
    <property type="term" value="F:transferase activity"/>
    <property type="evidence" value="ECO:0007669"/>
    <property type="project" value="UniProtKB-KW"/>
</dbReference>
<dbReference type="InterPro" id="IPR007344">
    <property type="entry name" value="GrpB/CoaE"/>
</dbReference>
<organism evidence="1 2">
    <name type="scientific">Lentibacillus halodurans</name>
    <dbReference type="NCBI Taxonomy" id="237679"/>
    <lineage>
        <taxon>Bacteria</taxon>
        <taxon>Bacillati</taxon>
        <taxon>Bacillota</taxon>
        <taxon>Bacilli</taxon>
        <taxon>Bacillales</taxon>
        <taxon>Bacillaceae</taxon>
        <taxon>Lentibacillus</taxon>
    </lineage>
</organism>
<dbReference type="PANTHER" id="PTHR34822">
    <property type="entry name" value="GRPB DOMAIN PROTEIN (AFU_ORTHOLOGUE AFUA_1G01530)"/>
    <property type="match status" value="1"/>
</dbReference>
<evidence type="ECO:0000313" key="2">
    <source>
        <dbReference type="Proteomes" id="UP000198642"/>
    </source>
</evidence>
<accession>A0A1I0ZXC6</accession>
<keyword evidence="1" id="KW-0808">Transferase</keyword>
<keyword evidence="2" id="KW-1185">Reference proteome</keyword>
<dbReference type="EMBL" id="FOJW01000013">
    <property type="protein sequence ID" value="SFB28753.1"/>
    <property type="molecule type" value="Genomic_DNA"/>
</dbReference>
<dbReference type="PANTHER" id="PTHR34822:SF1">
    <property type="entry name" value="GRPB FAMILY PROTEIN"/>
    <property type="match status" value="1"/>
</dbReference>